<dbReference type="GO" id="GO:0000160">
    <property type="term" value="P:phosphorelay signal transduction system"/>
    <property type="evidence" value="ECO:0007669"/>
    <property type="project" value="InterPro"/>
</dbReference>
<evidence type="ECO:0000259" key="5">
    <source>
        <dbReference type="PROSITE" id="PS51755"/>
    </source>
</evidence>
<dbReference type="InterPro" id="IPR005158">
    <property type="entry name" value="BTAD"/>
</dbReference>
<feature type="region of interest" description="Disordered" evidence="4">
    <location>
        <begin position="1060"/>
        <end position="1096"/>
    </location>
</feature>
<dbReference type="Pfam" id="PF03704">
    <property type="entry name" value="BTAD"/>
    <property type="match status" value="1"/>
</dbReference>
<sequence length="1096" mass="118855">MRFGVLGPLEVWTADGAPVAVRGAKVRTLLAVLLGHEGRPVPVDRLIDDLWGAAPPRNPAGALQVKVSQLRRILDEAEPGARGLVSFEEALGYRLRVDAEAVDATRFTGLLARAREASDPRSRAGLLTEALRLWRGPAFADFADEEFARPAIALLEEQRLTAVEDRAEASLRIGGHRVPASELGELGDLVDRYPLRERLRAAYMRVLYGTGRQGEALETYADLRARLRDELGADPGPEIAELHRRILDQDAALTATSGTPPRTNLPAQITELVGRDEAVVRVRALLESARLVTLTGPGGVGKTRLAQEVAARAIESHPDGVWLVELAGLDRTAGDREDDRLAETVIAVLDIRDDAAQGLPRSGVPADPVERLAGVLRGRRLLLVLDNCEHVIDAVAALSERLLRAAPEVRILATGQEPLGLAGESVWPVPPLELPYSPSDNGPATLRRFSAVRLFEARAAAAAPGFEIDAGNARAVAAICRRLDGVPLALELAATRLRVLGVHDLAERLDDRFRLLSFGHRGAPARQRTLRAMIDWSWEPLSEAERLVLRRLAVHVEGCALEAAEEVCADGGDVAREDVLDLLARLVDRSMVVMADGPAGTRYRLLESVAAYALDRLEEAGETERLRLRHLTFYTELAERSERRLRGPDQRRALQRLDTEQGNLRRALEEAVQRRHADLALRLVNAMAWYWYLRGRIGEGRRAFATALGGEGEAPPALRARAEAWKTALDLLGERTAKLDPPSEAIADPGEQARAEWFLSDVLLGAGDLAQSRYLTGRALPVFRRLGDRWATAAALATEANQALVRGDLGTLDRAGSESLALFVELGDRWGQVRATDLLARLAEIKGDHRRSAALVRGALRLAEELGLWLQVSLLHSGLGRLALLTGDHAESDRHHERGRSLAAEHGYHPGEAFARTGLALTARRAGRLDEAETHMRAALAWEREVRFAPGITLALAELGFTAEQRGDADAAAELHREALTVAQDTGDPRAIALALEGLAGVAARTGAPVDAARLLGEATALRESTGAPLPPEERVDVDRITETARSAVGDEAFTTAFAAGHTLDRPHSSVLAPEGGPLENDQDLDRGWPLSSRPR</sequence>
<evidence type="ECO:0000256" key="4">
    <source>
        <dbReference type="SAM" id="MobiDB-lite"/>
    </source>
</evidence>
<reference evidence="6 7" key="1">
    <citation type="submission" date="2018-10" db="EMBL/GenBank/DDBJ databases">
        <title>Genomic Encyclopedia of Archaeal and Bacterial Type Strains, Phase II (KMG-II): from individual species to whole genera.</title>
        <authorList>
            <person name="Goeker M."/>
        </authorList>
    </citation>
    <scope>NUCLEOTIDE SEQUENCE [LARGE SCALE GENOMIC DNA]</scope>
    <source>
        <strain evidence="6 7">DSM 43383</strain>
    </source>
</reference>
<organism evidence="6 7">
    <name type="scientific">Actinomadura pelletieri DSM 43383</name>
    <dbReference type="NCBI Taxonomy" id="1120940"/>
    <lineage>
        <taxon>Bacteria</taxon>
        <taxon>Bacillati</taxon>
        <taxon>Actinomycetota</taxon>
        <taxon>Actinomycetes</taxon>
        <taxon>Streptosporangiales</taxon>
        <taxon>Thermomonosporaceae</taxon>
        <taxon>Actinomadura</taxon>
    </lineage>
</organism>
<dbReference type="Gene3D" id="1.25.40.10">
    <property type="entry name" value="Tetratricopeptide repeat domain"/>
    <property type="match status" value="3"/>
</dbReference>
<gene>
    <name evidence="6" type="ORF">BZB76_0139</name>
</gene>
<evidence type="ECO:0000313" key="7">
    <source>
        <dbReference type="Proteomes" id="UP000274601"/>
    </source>
</evidence>
<dbReference type="InterPro" id="IPR016032">
    <property type="entry name" value="Sig_transdc_resp-reg_C-effctor"/>
</dbReference>
<dbReference type="PROSITE" id="PS51755">
    <property type="entry name" value="OMPR_PHOB"/>
    <property type="match status" value="1"/>
</dbReference>
<comment type="caution">
    <text evidence="6">The sequence shown here is derived from an EMBL/GenBank/DDBJ whole genome shotgun (WGS) entry which is preliminary data.</text>
</comment>
<dbReference type="PRINTS" id="PR00364">
    <property type="entry name" value="DISEASERSIST"/>
</dbReference>
<dbReference type="EMBL" id="RBWU01000001">
    <property type="protein sequence ID" value="RKS78711.1"/>
    <property type="molecule type" value="Genomic_DNA"/>
</dbReference>
<dbReference type="CDD" id="cd15831">
    <property type="entry name" value="BTAD"/>
    <property type="match status" value="1"/>
</dbReference>
<proteinExistence type="inferred from homology"/>
<dbReference type="OrthoDB" id="3194665at2"/>
<dbReference type="PANTHER" id="PTHR47691:SF3">
    <property type="entry name" value="HTH-TYPE TRANSCRIPTIONAL REGULATOR RV0890C-RELATED"/>
    <property type="match status" value="1"/>
</dbReference>
<dbReference type="SMART" id="SM01043">
    <property type="entry name" value="BTAD"/>
    <property type="match status" value="1"/>
</dbReference>
<evidence type="ECO:0000256" key="3">
    <source>
        <dbReference type="PROSITE-ProRule" id="PRU01091"/>
    </source>
</evidence>
<dbReference type="Pfam" id="PF13191">
    <property type="entry name" value="AAA_16"/>
    <property type="match status" value="1"/>
</dbReference>
<accession>A0A495QWZ8</accession>
<dbReference type="SUPFAM" id="SSF52540">
    <property type="entry name" value="P-loop containing nucleoside triphosphate hydrolases"/>
    <property type="match status" value="1"/>
</dbReference>
<comment type="similarity">
    <text evidence="1">Belongs to the AfsR/DnrI/RedD regulatory family.</text>
</comment>
<dbReference type="InterPro" id="IPR027417">
    <property type="entry name" value="P-loop_NTPase"/>
</dbReference>
<dbReference type="SUPFAM" id="SSF46894">
    <property type="entry name" value="C-terminal effector domain of the bipartite response regulators"/>
    <property type="match status" value="1"/>
</dbReference>
<keyword evidence="2 3" id="KW-0238">DNA-binding</keyword>
<dbReference type="Gene3D" id="1.10.10.10">
    <property type="entry name" value="Winged helix-like DNA-binding domain superfamily/Winged helix DNA-binding domain"/>
    <property type="match status" value="1"/>
</dbReference>
<keyword evidence="7" id="KW-1185">Reference proteome</keyword>
<evidence type="ECO:0000256" key="1">
    <source>
        <dbReference type="ARBA" id="ARBA00005820"/>
    </source>
</evidence>
<dbReference type="SUPFAM" id="SSF48452">
    <property type="entry name" value="TPR-like"/>
    <property type="match status" value="3"/>
</dbReference>
<feature type="domain" description="OmpR/PhoB-type" evidence="5">
    <location>
        <begin position="1"/>
        <end position="97"/>
    </location>
</feature>
<dbReference type="Proteomes" id="UP000274601">
    <property type="component" value="Unassembled WGS sequence"/>
</dbReference>
<dbReference type="Pfam" id="PF00486">
    <property type="entry name" value="Trans_reg_C"/>
    <property type="match status" value="1"/>
</dbReference>
<dbReference type="InterPro" id="IPR036388">
    <property type="entry name" value="WH-like_DNA-bd_sf"/>
</dbReference>
<dbReference type="InterPro" id="IPR001867">
    <property type="entry name" value="OmpR/PhoB-type_DNA-bd"/>
</dbReference>
<dbReference type="PANTHER" id="PTHR47691">
    <property type="entry name" value="REGULATOR-RELATED"/>
    <property type="match status" value="1"/>
</dbReference>
<dbReference type="GO" id="GO:0003677">
    <property type="term" value="F:DNA binding"/>
    <property type="evidence" value="ECO:0007669"/>
    <property type="project" value="UniProtKB-UniRule"/>
</dbReference>
<evidence type="ECO:0000256" key="2">
    <source>
        <dbReference type="ARBA" id="ARBA00023125"/>
    </source>
</evidence>
<dbReference type="AlphaFoldDB" id="A0A495QWZ8"/>
<dbReference type="SMART" id="SM00862">
    <property type="entry name" value="Trans_reg_C"/>
    <property type="match status" value="1"/>
</dbReference>
<dbReference type="Gene3D" id="3.40.50.300">
    <property type="entry name" value="P-loop containing nucleotide triphosphate hydrolases"/>
    <property type="match status" value="1"/>
</dbReference>
<dbReference type="Pfam" id="PF13424">
    <property type="entry name" value="TPR_12"/>
    <property type="match status" value="1"/>
</dbReference>
<dbReference type="InterPro" id="IPR041664">
    <property type="entry name" value="AAA_16"/>
</dbReference>
<protein>
    <submittedName>
        <fullName evidence="6">Putative ATPase</fullName>
    </submittedName>
</protein>
<evidence type="ECO:0000313" key="6">
    <source>
        <dbReference type="EMBL" id="RKS78711.1"/>
    </source>
</evidence>
<feature type="DNA-binding region" description="OmpR/PhoB-type" evidence="3">
    <location>
        <begin position="1"/>
        <end position="97"/>
    </location>
</feature>
<dbReference type="InterPro" id="IPR011990">
    <property type="entry name" value="TPR-like_helical_dom_sf"/>
</dbReference>
<dbReference type="RefSeq" id="WP_121432334.1">
    <property type="nucleotide sequence ID" value="NZ_RBWU01000001.1"/>
</dbReference>
<name>A0A495QWZ8_9ACTN</name>
<dbReference type="GO" id="GO:0006355">
    <property type="term" value="P:regulation of DNA-templated transcription"/>
    <property type="evidence" value="ECO:0007669"/>
    <property type="project" value="InterPro"/>
</dbReference>